<name>A0ABR1UWU7_9PEZI</name>
<sequence>MAPTKWTPERNEALLVAFGNYLIKSATKWTPERNEALLVAFGNYLIKSASHAQQVLIEEHMQDTGFTTCTWEAIRYVHSLAVRQQEQHFLWQQHPPFR</sequence>
<evidence type="ECO:0000313" key="1">
    <source>
        <dbReference type="EMBL" id="KAK8063413.1"/>
    </source>
</evidence>
<dbReference type="Proteomes" id="UP001446871">
    <property type="component" value="Unassembled WGS sequence"/>
</dbReference>
<organism evidence="1 2">
    <name type="scientific">Apiospora saccharicola</name>
    <dbReference type="NCBI Taxonomy" id="335842"/>
    <lineage>
        <taxon>Eukaryota</taxon>
        <taxon>Fungi</taxon>
        <taxon>Dikarya</taxon>
        <taxon>Ascomycota</taxon>
        <taxon>Pezizomycotina</taxon>
        <taxon>Sordariomycetes</taxon>
        <taxon>Xylariomycetidae</taxon>
        <taxon>Amphisphaeriales</taxon>
        <taxon>Apiosporaceae</taxon>
        <taxon>Apiospora</taxon>
    </lineage>
</organism>
<keyword evidence="2" id="KW-1185">Reference proteome</keyword>
<comment type="caution">
    <text evidence="1">The sequence shown here is derived from an EMBL/GenBank/DDBJ whole genome shotgun (WGS) entry which is preliminary data.</text>
</comment>
<protein>
    <submittedName>
        <fullName evidence="1">Uncharacterized protein</fullName>
    </submittedName>
</protein>
<gene>
    <name evidence="1" type="ORF">PG996_008065</name>
</gene>
<dbReference type="EMBL" id="JAQQWM010000005">
    <property type="protein sequence ID" value="KAK8063413.1"/>
    <property type="molecule type" value="Genomic_DNA"/>
</dbReference>
<reference evidence="1 2" key="1">
    <citation type="submission" date="2023-01" db="EMBL/GenBank/DDBJ databases">
        <title>Analysis of 21 Apiospora genomes using comparative genomics revels a genus with tremendous synthesis potential of carbohydrate active enzymes and secondary metabolites.</title>
        <authorList>
            <person name="Sorensen T."/>
        </authorList>
    </citation>
    <scope>NUCLEOTIDE SEQUENCE [LARGE SCALE GENOMIC DNA]</scope>
    <source>
        <strain evidence="1 2">CBS 83171</strain>
    </source>
</reference>
<proteinExistence type="predicted"/>
<accession>A0ABR1UWU7</accession>
<evidence type="ECO:0000313" key="2">
    <source>
        <dbReference type="Proteomes" id="UP001446871"/>
    </source>
</evidence>